<dbReference type="Proteomes" id="UP001156666">
    <property type="component" value="Unassembled WGS sequence"/>
</dbReference>
<dbReference type="InterPro" id="IPR050222">
    <property type="entry name" value="MATE_MdtK"/>
</dbReference>
<dbReference type="InterPro" id="IPR002528">
    <property type="entry name" value="MATE_fam"/>
</dbReference>
<feature type="transmembrane region" description="Helical" evidence="2">
    <location>
        <begin position="369"/>
        <end position="392"/>
    </location>
</feature>
<evidence type="ECO:0000256" key="1">
    <source>
        <dbReference type="ARBA" id="ARBA00022448"/>
    </source>
</evidence>
<evidence type="ECO:0000313" key="4">
    <source>
        <dbReference type="Proteomes" id="UP001156666"/>
    </source>
</evidence>
<evidence type="ECO:0000313" key="3">
    <source>
        <dbReference type="EMBL" id="GLR16397.1"/>
    </source>
</evidence>
<dbReference type="PANTHER" id="PTHR43298">
    <property type="entry name" value="MULTIDRUG RESISTANCE PROTEIN NORM-RELATED"/>
    <property type="match status" value="1"/>
</dbReference>
<keyword evidence="4" id="KW-1185">Reference proteome</keyword>
<sequence length="428" mass="48461">MLGSAVQNIIALTDSVFLFHYNDIDFRAIGLVSVFYLIISAIGYGFSRGGQIIIARRFGEGDNRNLVRSFYALLYFELALAFIIFIAIQFGGAWFFKQIVSDLETFDRCVKYLLPRSYGIFFSYLGVIIVALYTGIGKTRFIVVDVAILAIVNMILNYAFIFGKWGFAEMGIAGAGWASSIAEFIAFVVFLIYMIFEKNKLVRGLFFFPKLNFKLVLQVFNVSIPIVIQAIIGLGSWFVFFSLIENMGGKELEISNLVRIVYLILSIPTWGFSSGINTLASNLRGSGNEGDVIPVIWKTVYINLLITVIISIPIIFFPETMLYPLFGREDMTIIYASQPLLYVLGLILLLFAVGAILFNGILGIGATKLGLWIQGSLTIFYTAYVFIFVKYFQSDLTVAWFSEVFYWFLTLVISAWFLYKYNWEKIKI</sequence>
<reference evidence="3" key="1">
    <citation type="journal article" date="2014" name="Int. J. Syst. Evol. Microbiol.">
        <title>Complete genome sequence of Corynebacterium casei LMG S-19264T (=DSM 44701T), isolated from a smear-ripened cheese.</title>
        <authorList>
            <consortium name="US DOE Joint Genome Institute (JGI-PGF)"/>
            <person name="Walter F."/>
            <person name="Albersmeier A."/>
            <person name="Kalinowski J."/>
            <person name="Ruckert C."/>
        </authorList>
    </citation>
    <scope>NUCLEOTIDE SEQUENCE</scope>
    <source>
        <strain evidence="3">NBRC 108769</strain>
    </source>
</reference>
<feature type="transmembrane region" description="Helical" evidence="2">
    <location>
        <begin position="26"/>
        <end position="47"/>
    </location>
</feature>
<gene>
    <name evidence="3" type="ORF">GCM10007940_10120</name>
</gene>
<dbReference type="GO" id="GO:0005886">
    <property type="term" value="C:plasma membrane"/>
    <property type="evidence" value="ECO:0007669"/>
    <property type="project" value="TreeGrafter"/>
</dbReference>
<dbReference type="CDD" id="cd13133">
    <property type="entry name" value="MATE_like_7"/>
    <property type="match status" value="1"/>
</dbReference>
<proteinExistence type="predicted"/>
<feature type="transmembrane region" description="Helical" evidence="2">
    <location>
        <begin position="73"/>
        <end position="96"/>
    </location>
</feature>
<protein>
    <submittedName>
        <fullName evidence="3">MATE family efflux transporter</fullName>
    </submittedName>
</protein>
<organism evidence="3 4">
    <name type="scientific">Portibacter lacus</name>
    <dbReference type="NCBI Taxonomy" id="1099794"/>
    <lineage>
        <taxon>Bacteria</taxon>
        <taxon>Pseudomonadati</taxon>
        <taxon>Bacteroidota</taxon>
        <taxon>Saprospiria</taxon>
        <taxon>Saprospirales</taxon>
        <taxon>Haliscomenobacteraceae</taxon>
        <taxon>Portibacter</taxon>
    </lineage>
</organism>
<feature type="transmembrane region" description="Helical" evidence="2">
    <location>
        <begin position="340"/>
        <end position="362"/>
    </location>
</feature>
<dbReference type="PANTHER" id="PTHR43298:SF2">
    <property type="entry name" value="FMN_FAD EXPORTER YEEO-RELATED"/>
    <property type="match status" value="1"/>
</dbReference>
<feature type="transmembrane region" description="Helical" evidence="2">
    <location>
        <begin position="174"/>
        <end position="196"/>
    </location>
</feature>
<feature type="transmembrane region" description="Helical" evidence="2">
    <location>
        <begin position="216"/>
        <end position="240"/>
    </location>
</feature>
<dbReference type="Pfam" id="PF01554">
    <property type="entry name" value="MatE"/>
    <property type="match status" value="2"/>
</dbReference>
<dbReference type="AlphaFoldDB" id="A0AA37SMB7"/>
<dbReference type="EMBL" id="BSOH01000005">
    <property type="protein sequence ID" value="GLR16397.1"/>
    <property type="molecule type" value="Genomic_DNA"/>
</dbReference>
<feature type="transmembrane region" description="Helical" evidence="2">
    <location>
        <begin position="116"/>
        <end position="134"/>
    </location>
</feature>
<reference evidence="3" key="2">
    <citation type="submission" date="2023-01" db="EMBL/GenBank/DDBJ databases">
        <title>Draft genome sequence of Portibacter lacus strain NBRC 108769.</title>
        <authorList>
            <person name="Sun Q."/>
            <person name="Mori K."/>
        </authorList>
    </citation>
    <scope>NUCLEOTIDE SEQUENCE</scope>
    <source>
        <strain evidence="3">NBRC 108769</strain>
    </source>
</reference>
<keyword evidence="2" id="KW-1133">Transmembrane helix</keyword>
<feature type="transmembrane region" description="Helical" evidence="2">
    <location>
        <begin position="141"/>
        <end position="162"/>
    </location>
</feature>
<comment type="caution">
    <text evidence="3">The sequence shown here is derived from an EMBL/GenBank/DDBJ whole genome shotgun (WGS) entry which is preliminary data.</text>
</comment>
<keyword evidence="2" id="KW-0472">Membrane</keyword>
<keyword evidence="1" id="KW-0813">Transport</keyword>
<accession>A0AA37SMB7</accession>
<dbReference type="GO" id="GO:0042910">
    <property type="term" value="F:xenobiotic transmembrane transporter activity"/>
    <property type="evidence" value="ECO:0007669"/>
    <property type="project" value="InterPro"/>
</dbReference>
<feature type="transmembrane region" description="Helical" evidence="2">
    <location>
        <begin position="300"/>
        <end position="320"/>
    </location>
</feature>
<feature type="transmembrane region" description="Helical" evidence="2">
    <location>
        <begin position="398"/>
        <end position="419"/>
    </location>
</feature>
<evidence type="ECO:0000256" key="2">
    <source>
        <dbReference type="SAM" id="Phobius"/>
    </source>
</evidence>
<dbReference type="GO" id="GO:0015297">
    <property type="term" value="F:antiporter activity"/>
    <property type="evidence" value="ECO:0007669"/>
    <property type="project" value="InterPro"/>
</dbReference>
<feature type="transmembrane region" description="Helical" evidence="2">
    <location>
        <begin position="260"/>
        <end position="280"/>
    </location>
</feature>
<keyword evidence="2" id="KW-0812">Transmembrane</keyword>
<name>A0AA37SMB7_9BACT</name>